<name>A0A2K9LN61_9GAMM</name>
<sequence>MQFDKDKVSELTTGTIPLAKFVEAEVVELERGYVKMRIPFAPNINHIGIMYAGSLFTIGELPGGALFFSAFDVSKCYPIVTEMNIKFLKPAKTAVTVESRISEEEIERITREVEENGKSVYILEQEIKDEDGVVCAVTTGRYQARAHGR</sequence>
<dbReference type="InterPro" id="IPR012660">
    <property type="entry name" value="YiiD_C"/>
</dbReference>
<evidence type="ECO:0000313" key="3">
    <source>
        <dbReference type="Proteomes" id="UP000235116"/>
    </source>
</evidence>
<accession>A0A2K9LN61</accession>
<organism evidence="2 3">
    <name type="scientific">Ketobacter alkanivorans</name>
    <dbReference type="NCBI Taxonomy" id="1917421"/>
    <lineage>
        <taxon>Bacteria</taxon>
        <taxon>Pseudomonadati</taxon>
        <taxon>Pseudomonadota</taxon>
        <taxon>Gammaproteobacteria</taxon>
        <taxon>Pseudomonadales</taxon>
        <taxon>Ketobacteraceae</taxon>
        <taxon>Ketobacter</taxon>
    </lineage>
</organism>
<dbReference type="Pfam" id="PF09500">
    <property type="entry name" value="YiiD_C"/>
    <property type="match status" value="1"/>
</dbReference>
<dbReference type="Proteomes" id="UP000235116">
    <property type="component" value="Chromosome"/>
</dbReference>
<evidence type="ECO:0000313" key="2">
    <source>
        <dbReference type="EMBL" id="AUM13778.1"/>
    </source>
</evidence>
<proteinExistence type="predicted"/>
<dbReference type="InterPro" id="IPR029069">
    <property type="entry name" value="HotDog_dom_sf"/>
</dbReference>
<dbReference type="KEGG" id="kak:Kalk_15690"/>
<feature type="domain" description="Thioesterase putative" evidence="1">
    <location>
        <begin position="8"/>
        <end position="144"/>
    </location>
</feature>
<dbReference type="SUPFAM" id="SSF54637">
    <property type="entry name" value="Thioesterase/thiol ester dehydrase-isomerase"/>
    <property type="match status" value="1"/>
</dbReference>
<dbReference type="Gene3D" id="3.10.129.10">
    <property type="entry name" value="Hotdog Thioesterase"/>
    <property type="match status" value="1"/>
</dbReference>
<dbReference type="AlphaFoldDB" id="A0A2K9LN61"/>
<dbReference type="OrthoDB" id="3173842at2"/>
<keyword evidence="3" id="KW-1185">Reference proteome</keyword>
<reference evidence="3" key="1">
    <citation type="submission" date="2017-08" db="EMBL/GenBank/DDBJ databases">
        <title>Direct submision.</title>
        <authorList>
            <person name="Kim S.-J."/>
            <person name="Rhee S.-K."/>
        </authorList>
    </citation>
    <scope>NUCLEOTIDE SEQUENCE [LARGE SCALE GENOMIC DNA]</scope>
    <source>
        <strain evidence="3">GI5</strain>
    </source>
</reference>
<dbReference type="CDD" id="cd03443">
    <property type="entry name" value="PaaI_thioesterase"/>
    <property type="match status" value="1"/>
</dbReference>
<dbReference type="EMBL" id="CP022684">
    <property type="protein sequence ID" value="AUM13778.1"/>
    <property type="molecule type" value="Genomic_DNA"/>
</dbReference>
<protein>
    <submittedName>
        <fullName evidence="2">Thioesterase</fullName>
    </submittedName>
</protein>
<gene>
    <name evidence="2" type="ORF">Kalk_15690</name>
</gene>
<dbReference type="RefSeq" id="WP_101895153.1">
    <property type="nucleotide sequence ID" value="NZ_CP022684.1"/>
</dbReference>
<evidence type="ECO:0000259" key="1">
    <source>
        <dbReference type="Pfam" id="PF09500"/>
    </source>
</evidence>